<dbReference type="EMBL" id="CVRI01000010">
    <property type="protein sequence ID" value="CRK88852.1"/>
    <property type="molecule type" value="Genomic_DNA"/>
</dbReference>
<organism evidence="1 2">
    <name type="scientific">Clunio marinus</name>
    <dbReference type="NCBI Taxonomy" id="568069"/>
    <lineage>
        <taxon>Eukaryota</taxon>
        <taxon>Metazoa</taxon>
        <taxon>Ecdysozoa</taxon>
        <taxon>Arthropoda</taxon>
        <taxon>Hexapoda</taxon>
        <taxon>Insecta</taxon>
        <taxon>Pterygota</taxon>
        <taxon>Neoptera</taxon>
        <taxon>Endopterygota</taxon>
        <taxon>Diptera</taxon>
        <taxon>Nematocera</taxon>
        <taxon>Chironomoidea</taxon>
        <taxon>Chironomidae</taxon>
        <taxon>Clunio</taxon>
    </lineage>
</organism>
<name>A0A1J1HN93_9DIPT</name>
<dbReference type="AlphaFoldDB" id="A0A1J1HN93"/>
<evidence type="ECO:0000313" key="2">
    <source>
        <dbReference type="Proteomes" id="UP000183832"/>
    </source>
</evidence>
<accession>A0A1J1HN93</accession>
<dbReference type="Proteomes" id="UP000183832">
    <property type="component" value="Unassembled WGS sequence"/>
</dbReference>
<sequence length="83" mass="9768">MWPNSLNSFNHTSLITCRIKNLSRLSTNQSENMFIIEMQTKTLINECSMIQIRYKVTNEKKTLSEHVMQFMLKCSFCTRAESN</sequence>
<reference evidence="1 2" key="1">
    <citation type="submission" date="2015-04" db="EMBL/GenBank/DDBJ databases">
        <authorList>
            <person name="Syromyatnikov M.Y."/>
            <person name="Popov V.N."/>
        </authorList>
    </citation>
    <scope>NUCLEOTIDE SEQUENCE [LARGE SCALE GENOMIC DNA]</scope>
</reference>
<proteinExistence type="predicted"/>
<keyword evidence="2" id="KW-1185">Reference proteome</keyword>
<gene>
    <name evidence="1" type="ORF">CLUMA_CG002845</name>
</gene>
<protein>
    <submittedName>
        <fullName evidence="1">CLUMA_CG002845, isoform A</fullName>
    </submittedName>
</protein>
<evidence type="ECO:0000313" key="1">
    <source>
        <dbReference type="EMBL" id="CRK88852.1"/>
    </source>
</evidence>